<evidence type="ECO:0000313" key="2">
    <source>
        <dbReference type="Proteomes" id="UP000010474"/>
    </source>
</evidence>
<dbReference type="OrthoDB" id="479716at2"/>
<protein>
    <recommendedName>
        <fullName evidence="3">Nucleotide-diphospho-sugar transferase domain-containing protein</fullName>
    </recommendedName>
</protein>
<dbReference type="eggNOG" id="COG1442">
    <property type="taxonomic scope" value="Bacteria"/>
</dbReference>
<dbReference type="STRING" id="272123.Anacy_3426"/>
<evidence type="ECO:0000313" key="1">
    <source>
        <dbReference type="EMBL" id="AFZ58826.1"/>
    </source>
</evidence>
<dbReference type="InterPro" id="IPR029044">
    <property type="entry name" value="Nucleotide-diphossugar_trans"/>
</dbReference>
<dbReference type="RefSeq" id="WP_015215451.1">
    <property type="nucleotide sequence ID" value="NC_019771.1"/>
</dbReference>
<dbReference type="EMBL" id="CP003659">
    <property type="protein sequence ID" value="AFZ58826.1"/>
    <property type="molecule type" value="Genomic_DNA"/>
</dbReference>
<accession>K9ZI09</accession>
<dbReference type="Gene3D" id="3.90.550.10">
    <property type="entry name" value="Spore Coat Polysaccharide Biosynthesis Protein SpsA, Chain A"/>
    <property type="match status" value="1"/>
</dbReference>
<sequence>MRSATKGFITILTGLYPFQDCVHFLASVRKFHQEPIIILIDQVPKTLYPLLTRFKNIILKPAPANENPVLASREAKLALYDASEFDKTIYLDSDTCLLSDLNDVFNHLDEYDLLLTEDVQPAISKATNLLRGNQKELLPHVLTILQSLDLPLQNDSIQYNSGLIAFTKTEKNHIFFKEFKHYFEIVKNNQDQLLLKDQGAFASAIAATKPKIKILPPTYNYMSKWQDAYQIDTPIKVLHCTYPYRPQYAKNITRSLYTRVFDKLAQVFLPNQVTNPWRKK</sequence>
<dbReference type="SUPFAM" id="SSF53448">
    <property type="entry name" value="Nucleotide-diphospho-sugar transferases"/>
    <property type="match status" value="1"/>
</dbReference>
<dbReference type="AlphaFoldDB" id="K9ZI09"/>
<organism evidence="1 2">
    <name type="scientific">Anabaena cylindrica (strain ATCC 27899 / PCC 7122)</name>
    <dbReference type="NCBI Taxonomy" id="272123"/>
    <lineage>
        <taxon>Bacteria</taxon>
        <taxon>Bacillati</taxon>
        <taxon>Cyanobacteriota</taxon>
        <taxon>Cyanophyceae</taxon>
        <taxon>Nostocales</taxon>
        <taxon>Nostocaceae</taxon>
        <taxon>Anabaena</taxon>
    </lineage>
</organism>
<evidence type="ECO:0008006" key="3">
    <source>
        <dbReference type="Google" id="ProtNLM"/>
    </source>
</evidence>
<dbReference type="Proteomes" id="UP000010474">
    <property type="component" value="Chromosome"/>
</dbReference>
<keyword evidence="2" id="KW-1185">Reference proteome</keyword>
<dbReference type="KEGG" id="acy:Anacy_3426"/>
<gene>
    <name evidence="1" type="ordered locus">Anacy_3426</name>
</gene>
<name>K9ZI09_ANACC</name>
<reference evidence="2" key="1">
    <citation type="journal article" date="2013" name="Proc. Natl. Acad. Sci. U.S.A.">
        <title>Improving the coverage of the cyanobacterial phylum using diversity-driven genome sequencing.</title>
        <authorList>
            <person name="Shih P.M."/>
            <person name="Wu D."/>
            <person name="Latifi A."/>
            <person name="Axen S.D."/>
            <person name="Fewer D.P."/>
            <person name="Talla E."/>
            <person name="Calteau A."/>
            <person name="Cai F."/>
            <person name="Tandeau de Marsac N."/>
            <person name="Rippka R."/>
            <person name="Herdman M."/>
            <person name="Sivonen K."/>
            <person name="Coursin T."/>
            <person name="Laurent T."/>
            <person name="Goodwin L."/>
            <person name="Nolan M."/>
            <person name="Davenport K.W."/>
            <person name="Han C.S."/>
            <person name="Rubin E.M."/>
            <person name="Eisen J.A."/>
            <person name="Woyke T."/>
            <person name="Gugger M."/>
            <person name="Kerfeld C.A."/>
        </authorList>
    </citation>
    <scope>NUCLEOTIDE SEQUENCE [LARGE SCALE GENOMIC DNA]</scope>
    <source>
        <strain evidence="2">ATCC 27899 / PCC 7122</strain>
    </source>
</reference>
<dbReference type="PATRIC" id="fig|272123.3.peg.3728"/>
<proteinExistence type="predicted"/>
<dbReference type="HOGENOM" id="CLU_1000546_0_0_3"/>